<accession>A0A6C0EPQ1</accession>
<evidence type="ECO:0000313" key="2">
    <source>
        <dbReference type="EMBL" id="QHT30651.1"/>
    </source>
</evidence>
<dbReference type="EMBL" id="MN738904">
    <property type="protein sequence ID" value="QHT30651.1"/>
    <property type="molecule type" value="Genomic_DNA"/>
</dbReference>
<keyword evidence="1" id="KW-0472">Membrane</keyword>
<keyword evidence="1" id="KW-1133">Transmembrane helix</keyword>
<dbReference type="AlphaFoldDB" id="A0A6C0EPQ1"/>
<sequence>MLLLTILFYILIILLIFIIKPSIMFDIYGNIKTYNSKSLLTLDIIYPIIALLTYYFILVIKVILIS</sequence>
<evidence type="ECO:0000256" key="1">
    <source>
        <dbReference type="SAM" id="Phobius"/>
    </source>
</evidence>
<protein>
    <submittedName>
        <fullName evidence="2">Uncharacterized protein</fullName>
    </submittedName>
</protein>
<name>A0A6C0EPQ1_9ZZZZ</name>
<proteinExistence type="predicted"/>
<feature type="transmembrane region" description="Helical" evidence="1">
    <location>
        <begin position="6"/>
        <end position="28"/>
    </location>
</feature>
<feature type="transmembrane region" description="Helical" evidence="1">
    <location>
        <begin position="40"/>
        <end position="64"/>
    </location>
</feature>
<keyword evidence="1" id="KW-0812">Transmembrane</keyword>
<reference evidence="2" key="1">
    <citation type="journal article" date="2020" name="Nature">
        <title>Giant virus diversity and host interactions through global metagenomics.</title>
        <authorList>
            <person name="Schulz F."/>
            <person name="Roux S."/>
            <person name="Paez-Espino D."/>
            <person name="Jungbluth S."/>
            <person name="Walsh D.A."/>
            <person name="Denef V.J."/>
            <person name="McMahon K.D."/>
            <person name="Konstantinidis K.T."/>
            <person name="Eloe-Fadrosh E.A."/>
            <person name="Kyrpides N.C."/>
            <person name="Woyke T."/>
        </authorList>
    </citation>
    <scope>NUCLEOTIDE SEQUENCE</scope>
    <source>
        <strain evidence="2">GVMAG-M-3300009151-35</strain>
    </source>
</reference>
<organism evidence="2">
    <name type="scientific">viral metagenome</name>
    <dbReference type="NCBI Taxonomy" id="1070528"/>
    <lineage>
        <taxon>unclassified sequences</taxon>
        <taxon>metagenomes</taxon>
        <taxon>organismal metagenomes</taxon>
    </lineage>
</organism>